<reference evidence="1" key="1">
    <citation type="submission" date="2018-05" db="EMBL/GenBank/DDBJ databases">
        <authorList>
            <person name="Lanie J.A."/>
            <person name="Ng W.-L."/>
            <person name="Kazmierczak K.M."/>
            <person name="Andrzejewski T.M."/>
            <person name="Davidsen T.M."/>
            <person name="Wayne K.J."/>
            <person name="Tettelin H."/>
            <person name="Glass J.I."/>
            <person name="Rusch D."/>
            <person name="Podicherti R."/>
            <person name="Tsui H.-C.T."/>
            <person name="Winkler M.E."/>
        </authorList>
    </citation>
    <scope>NUCLEOTIDE SEQUENCE</scope>
</reference>
<feature type="non-terminal residue" evidence="1">
    <location>
        <position position="23"/>
    </location>
</feature>
<evidence type="ECO:0000313" key="1">
    <source>
        <dbReference type="EMBL" id="SVD90291.1"/>
    </source>
</evidence>
<sequence>MLFVKQILKDIPIKHYDQARYAE</sequence>
<gene>
    <name evidence="1" type="ORF">METZ01_LOCUS443145</name>
</gene>
<dbReference type="AlphaFoldDB" id="A0A382Z492"/>
<organism evidence="1">
    <name type="scientific">marine metagenome</name>
    <dbReference type="NCBI Taxonomy" id="408172"/>
    <lineage>
        <taxon>unclassified sequences</taxon>
        <taxon>metagenomes</taxon>
        <taxon>ecological metagenomes</taxon>
    </lineage>
</organism>
<accession>A0A382Z492</accession>
<proteinExistence type="predicted"/>
<name>A0A382Z492_9ZZZZ</name>
<protein>
    <submittedName>
        <fullName evidence="1">Uncharacterized protein</fullName>
    </submittedName>
</protein>
<dbReference type="EMBL" id="UINC01180879">
    <property type="protein sequence ID" value="SVD90291.1"/>
    <property type="molecule type" value="Genomic_DNA"/>
</dbReference>